<sequence length="222" mass="26307">MLGLIKLALGSPIKCPDALHDVDFSKCIYTDDQRPLEEEIQSKQWYGWILPFMSLLAIILFVPKFLWECLQKHFPLPARHYCDEAQKAKELDLIERKNKIAETAAHLIEKCQKRKKYSHSWVWLLLSLIPAIIDFVYTCLRVGRYDHIQQFISSVTINGLMIFTFVTNQSEAVARELATKVYKLFIENRLQVGKEWQCWAYFRNFSQKFKLWKWITTLLNEE</sequence>
<evidence type="ECO:0000256" key="4">
    <source>
        <dbReference type="ARBA" id="ARBA00022475"/>
    </source>
</evidence>
<evidence type="ECO:0000256" key="11">
    <source>
        <dbReference type="ARBA" id="ARBA00023303"/>
    </source>
</evidence>
<keyword evidence="8 12" id="KW-1133">Transmembrane helix</keyword>
<evidence type="ECO:0000256" key="2">
    <source>
        <dbReference type="ARBA" id="ARBA00004651"/>
    </source>
</evidence>
<keyword evidence="7" id="KW-0965">Cell junction</keyword>
<keyword evidence="6" id="KW-0303">Gap junction</keyword>
<dbReference type="InterPro" id="IPR000990">
    <property type="entry name" value="Innexin"/>
</dbReference>
<name>A0A8S1EHN6_9PELO</name>
<dbReference type="GO" id="GO:0005921">
    <property type="term" value="C:gap junction"/>
    <property type="evidence" value="ECO:0007669"/>
    <property type="project" value="UniProtKB-SubCell"/>
</dbReference>
<protein>
    <recommendedName>
        <fullName evidence="15">Innexin</fullName>
    </recommendedName>
</protein>
<evidence type="ECO:0000313" key="14">
    <source>
        <dbReference type="Proteomes" id="UP000494206"/>
    </source>
</evidence>
<evidence type="ECO:0000256" key="6">
    <source>
        <dbReference type="ARBA" id="ARBA00022868"/>
    </source>
</evidence>
<dbReference type="EMBL" id="CADEPM010000002">
    <property type="protein sequence ID" value="CAB3399273.1"/>
    <property type="molecule type" value="Genomic_DNA"/>
</dbReference>
<accession>A0A8S1EHN6</accession>
<evidence type="ECO:0000256" key="1">
    <source>
        <dbReference type="ARBA" id="ARBA00004610"/>
    </source>
</evidence>
<comment type="subcellular location">
    <subcellularLocation>
        <location evidence="1">Cell junction</location>
        <location evidence="1">Gap junction</location>
    </subcellularLocation>
    <subcellularLocation>
        <location evidence="2">Cell membrane</location>
        <topology evidence="2">Multi-pass membrane protein</topology>
    </subcellularLocation>
</comment>
<dbReference type="Proteomes" id="UP000494206">
    <property type="component" value="Unassembled WGS sequence"/>
</dbReference>
<evidence type="ECO:0000256" key="9">
    <source>
        <dbReference type="ARBA" id="ARBA00023065"/>
    </source>
</evidence>
<keyword evidence="4" id="KW-1003">Cell membrane</keyword>
<feature type="transmembrane region" description="Helical" evidence="12">
    <location>
        <begin position="120"/>
        <end position="137"/>
    </location>
</feature>
<keyword evidence="9" id="KW-0406">Ion transport</keyword>
<keyword evidence="10 12" id="KW-0472">Membrane</keyword>
<keyword evidence="11" id="KW-0407">Ion channel</keyword>
<keyword evidence="14" id="KW-1185">Reference proteome</keyword>
<dbReference type="GO" id="GO:0034220">
    <property type="term" value="P:monoatomic ion transmembrane transport"/>
    <property type="evidence" value="ECO:0007669"/>
    <property type="project" value="UniProtKB-KW"/>
</dbReference>
<dbReference type="AlphaFoldDB" id="A0A8S1EHN6"/>
<keyword evidence="3" id="KW-0813">Transport</keyword>
<evidence type="ECO:0000256" key="10">
    <source>
        <dbReference type="ARBA" id="ARBA00023136"/>
    </source>
</evidence>
<dbReference type="Pfam" id="PF00876">
    <property type="entry name" value="Innexin"/>
    <property type="match status" value="1"/>
</dbReference>
<dbReference type="GO" id="GO:0005886">
    <property type="term" value="C:plasma membrane"/>
    <property type="evidence" value="ECO:0007669"/>
    <property type="project" value="UniProtKB-SubCell"/>
</dbReference>
<organism evidence="13 14">
    <name type="scientific">Caenorhabditis bovis</name>
    <dbReference type="NCBI Taxonomy" id="2654633"/>
    <lineage>
        <taxon>Eukaryota</taxon>
        <taxon>Metazoa</taxon>
        <taxon>Ecdysozoa</taxon>
        <taxon>Nematoda</taxon>
        <taxon>Chromadorea</taxon>
        <taxon>Rhabditida</taxon>
        <taxon>Rhabditina</taxon>
        <taxon>Rhabditomorpha</taxon>
        <taxon>Rhabditoidea</taxon>
        <taxon>Rhabditidae</taxon>
        <taxon>Peloderinae</taxon>
        <taxon>Caenorhabditis</taxon>
    </lineage>
</organism>
<keyword evidence="5 12" id="KW-0812">Transmembrane</keyword>
<evidence type="ECO:0000313" key="13">
    <source>
        <dbReference type="EMBL" id="CAB3399273.1"/>
    </source>
</evidence>
<gene>
    <name evidence="13" type="ORF">CBOVIS_LOCUS2426</name>
</gene>
<proteinExistence type="predicted"/>
<evidence type="ECO:0000256" key="7">
    <source>
        <dbReference type="ARBA" id="ARBA00022949"/>
    </source>
</evidence>
<reference evidence="13 14" key="1">
    <citation type="submission" date="2020-04" db="EMBL/GenBank/DDBJ databases">
        <authorList>
            <person name="Laetsch R D."/>
            <person name="Stevens L."/>
            <person name="Kumar S."/>
            <person name="Blaxter L. M."/>
        </authorList>
    </citation>
    <scope>NUCLEOTIDE SEQUENCE [LARGE SCALE GENOMIC DNA]</scope>
</reference>
<comment type="caution">
    <text evidence="13">The sequence shown here is derived from an EMBL/GenBank/DDBJ whole genome shotgun (WGS) entry which is preliminary data.</text>
</comment>
<evidence type="ECO:0000256" key="5">
    <source>
        <dbReference type="ARBA" id="ARBA00022692"/>
    </source>
</evidence>
<feature type="transmembrane region" description="Helical" evidence="12">
    <location>
        <begin position="45"/>
        <end position="67"/>
    </location>
</feature>
<evidence type="ECO:0000256" key="12">
    <source>
        <dbReference type="SAM" id="Phobius"/>
    </source>
</evidence>
<evidence type="ECO:0000256" key="8">
    <source>
        <dbReference type="ARBA" id="ARBA00022989"/>
    </source>
</evidence>
<evidence type="ECO:0000256" key="3">
    <source>
        <dbReference type="ARBA" id="ARBA00022448"/>
    </source>
</evidence>
<evidence type="ECO:0008006" key="15">
    <source>
        <dbReference type="Google" id="ProtNLM"/>
    </source>
</evidence>